<dbReference type="SFLD" id="SFLDS00003">
    <property type="entry name" value="Haloacid_Dehalogenase"/>
    <property type="match status" value="1"/>
</dbReference>
<dbReference type="Gene3D" id="1.10.150.240">
    <property type="entry name" value="Putative phosphatase, domain 2"/>
    <property type="match status" value="1"/>
</dbReference>
<dbReference type="Gene3D" id="3.40.50.1000">
    <property type="entry name" value="HAD superfamily/HAD-like"/>
    <property type="match status" value="1"/>
</dbReference>
<dbReference type="InterPro" id="IPR036412">
    <property type="entry name" value="HAD-like_sf"/>
</dbReference>
<comment type="caution">
    <text evidence="2">The sequence shown here is derived from an EMBL/GenBank/DDBJ whole genome shotgun (WGS) entry which is preliminary data.</text>
</comment>
<dbReference type="Proteomes" id="UP001469365">
    <property type="component" value="Unassembled WGS sequence"/>
</dbReference>
<dbReference type="PANTHER" id="PTHR43434:SF3">
    <property type="entry name" value="GMP_IMP NUCLEOTIDASE YRFG"/>
    <property type="match status" value="1"/>
</dbReference>
<proteinExistence type="predicted"/>
<keyword evidence="3" id="KW-1185">Reference proteome</keyword>
<dbReference type="EMBL" id="JBBPCC010000004">
    <property type="protein sequence ID" value="MEK8128105.1"/>
    <property type="molecule type" value="Genomic_DNA"/>
</dbReference>
<accession>A0ABU9DGU7</accession>
<evidence type="ECO:0000313" key="3">
    <source>
        <dbReference type="Proteomes" id="UP001469365"/>
    </source>
</evidence>
<dbReference type="InterPro" id="IPR050155">
    <property type="entry name" value="HAD-like_hydrolase_sf"/>
</dbReference>
<dbReference type="PANTHER" id="PTHR43434">
    <property type="entry name" value="PHOSPHOGLYCOLATE PHOSPHATASE"/>
    <property type="match status" value="1"/>
</dbReference>
<protein>
    <submittedName>
        <fullName evidence="2">HAD family hydrolase</fullName>
    </submittedName>
</protein>
<evidence type="ECO:0000313" key="2">
    <source>
        <dbReference type="EMBL" id="MEK8128105.1"/>
    </source>
</evidence>
<dbReference type="InterPro" id="IPR023198">
    <property type="entry name" value="PGP-like_dom2"/>
</dbReference>
<dbReference type="InterPro" id="IPR023214">
    <property type="entry name" value="HAD_sf"/>
</dbReference>
<dbReference type="GO" id="GO:0016787">
    <property type="term" value="F:hydrolase activity"/>
    <property type="evidence" value="ECO:0007669"/>
    <property type="project" value="UniProtKB-KW"/>
</dbReference>
<reference evidence="2 3" key="1">
    <citation type="submission" date="2024-04" db="EMBL/GenBank/DDBJ databases">
        <title>draft genome sequnece of Paenibacillus filicis.</title>
        <authorList>
            <person name="Kim D.-U."/>
        </authorList>
    </citation>
    <scope>NUCLEOTIDE SEQUENCE [LARGE SCALE GENOMIC DNA]</scope>
    <source>
        <strain evidence="2 3">KACC14197</strain>
    </source>
</reference>
<dbReference type="RefSeq" id="WP_341415164.1">
    <property type="nucleotide sequence ID" value="NZ_JBBPCC010000004.1"/>
</dbReference>
<name>A0ABU9DGU7_9BACL</name>
<organism evidence="2 3">
    <name type="scientific">Paenibacillus filicis</name>
    <dbReference type="NCBI Taxonomy" id="669464"/>
    <lineage>
        <taxon>Bacteria</taxon>
        <taxon>Bacillati</taxon>
        <taxon>Bacillota</taxon>
        <taxon>Bacilli</taxon>
        <taxon>Bacillales</taxon>
        <taxon>Paenibacillaceae</taxon>
        <taxon>Paenibacillus</taxon>
    </lineage>
</organism>
<gene>
    <name evidence="2" type="ORF">WMW72_09340</name>
</gene>
<feature type="region of interest" description="Disordered" evidence="1">
    <location>
        <begin position="243"/>
        <end position="267"/>
    </location>
</feature>
<dbReference type="SUPFAM" id="SSF56784">
    <property type="entry name" value="HAD-like"/>
    <property type="match status" value="1"/>
</dbReference>
<keyword evidence="2" id="KW-0378">Hydrolase</keyword>
<sequence>MTKQTILFDMDDTLIYCNKFFDMVMDQFADQMEAWFHGYHLSIEEVKKKQAELDLSRVLVSGFSPSHFPESFVETYEYYSDLTGRIKSTAEIERLTELGSSVYGHSIEPYPYMEETLRALTLEGHELHLYTGGDPAVQMRKVKEAGLERFFHDRIHITRHKNTEFLEGILTSSGLDRSRTWMIGNSLRTDIIPALTCGIHAIFMPAELEWSYNQVEVDVEPAGAYFTLSSLHLIPEAIRSYVEANPQEPEAEGDTSSSAAQPASGDR</sequence>
<evidence type="ECO:0000256" key="1">
    <source>
        <dbReference type="SAM" id="MobiDB-lite"/>
    </source>
</evidence>
<dbReference type="SFLD" id="SFLDG01129">
    <property type="entry name" value="C1.5:_HAD__Beta-PGM__Phosphata"/>
    <property type="match status" value="1"/>
</dbReference>
<dbReference type="Pfam" id="PF00702">
    <property type="entry name" value="Hydrolase"/>
    <property type="match status" value="1"/>
</dbReference>